<dbReference type="EMBL" id="NCVA01000041">
    <property type="protein sequence ID" value="ORO80591.1"/>
    <property type="molecule type" value="Genomic_DNA"/>
</dbReference>
<accession>A0A1X1J5E7</accession>
<sequence>MSGQAEIYVQTEEWAGQVGRYHSGVASVRPLSTLPFSYTDLSPFKNFNQAIQNLNTSVIKYRTYVNSQSSNMLRVSENKLLDDRSGADGFQDGIRLK</sequence>
<evidence type="ECO:0000313" key="1">
    <source>
        <dbReference type="EMBL" id="ORO80591.1"/>
    </source>
</evidence>
<evidence type="ECO:0000313" key="2">
    <source>
        <dbReference type="Proteomes" id="UP000193064"/>
    </source>
</evidence>
<dbReference type="Proteomes" id="UP000193064">
    <property type="component" value="Unassembled WGS sequence"/>
</dbReference>
<comment type="caution">
    <text evidence="1">The sequence shown here is derived from an EMBL/GenBank/DDBJ whole genome shotgun (WGS) entry which is preliminary data.</text>
</comment>
<organism evidence="1 2">
    <name type="scientific">Streptococcus oralis subsp. dentisani</name>
    <dbReference type="NCBI Taxonomy" id="1458253"/>
    <lineage>
        <taxon>Bacteria</taxon>
        <taxon>Bacillati</taxon>
        <taxon>Bacillota</taxon>
        <taxon>Bacilli</taxon>
        <taxon>Lactobacillales</taxon>
        <taxon>Streptococcaceae</taxon>
        <taxon>Streptococcus</taxon>
    </lineage>
</organism>
<reference evidence="1 2" key="1">
    <citation type="journal article" date="2016" name="Eur. J. Clin. Microbiol. Infect. Dis.">
        <title>Whole genome sequencing as a tool for phylogenetic analysis of clinical strains of Mitis group streptococci.</title>
        <authorList>
            <person name="Rasmussen L.H."/>
            <person name="Dargis R."/>
            <person name="Hojholt K."/>
            <person name="Christensen J.J."/>
            <person name="Skovgaard O."/>
            <person name="Justesen U.S."/>
            <person name="Rosenvinge F.S."/>
            <person name="Moser C."/>
            <person name="Lukjancenko O."/>
            <person name="Rasmussen S."/>
            <person name="Nielsen X.C."/>
        </authorList>
    </citation>
    <scope>NUCLEOTIDE SEQUENCE [LARGE SCALE GENOMIC DNA]</scope>
    <source>
        <strain evidence="1 2">RH_13585_10</strain>
    </source>
</reference>
<gene>
    <name evidence="1" type="ORF">B7705_06710</name>
</gene>
<protein>
    <submittedName>
        <fullName evidence="1">Penicillin-binding protein</fullName>
    </submittedName>
</protein>
<dbReference type="RefSeq" id="WP_084948600.1">
    <property type="nucleotide sequence ID" value="NZ_NCVA01000041.1"/>
</dbReference>
<dbReference type="AlphaFoldDB" id="A0A1X1J5E7"/>
<proteinExistence type="predicted"/>
<name>A0A1X1J5E7_STROR</name>